<keyword evidence="6" id="KW-0949">S-adenosyl-L-methionine</keyword>
<keyword evidence="4 10" id="KW-0489">Methyltransferase</keyword>
<keyword evidence="11" id="KW-1185">Reference proteome</keyword>
<keyword evidence="2" id="KW-0963">Cytoplasm</keyword>
<dbReference type="GO" id="GO:0008168">
    <property type="term" value="F:methyltransferase activity"/>
    <property type="evidence" value="ECO:0007669"/>
    <property type="project" value="UniProtKB-KW"/>
</dbReference>
<dbReference type="GO" id="GO:0005737">
    <property type="term" value="C:cytoplasm"/>
    <property type="evidence" value="ECO:0007669"/>
    <property type="project" value="UniProtKB-SubCell"/>
</dbReference>
<dbReference type="Proteomes" id="UP000245959">
    <property type="component" value="Unassembled WGS sequence"/>
</dbReference>
<dbReference type="CDD" id="cd21153">
    <property type="entry name" value="PUA_RlmI"/>
    <property type="match status" value="1"/>
</dbReference>
<reference evidence="10 11" key="1">
    <citation type="submission" date="2018-04" db="EMBL/GenBank/DDBJ databases">
        <title>Genomic Encyclopedia of Type Strains, Phase IV (KMG-IV): sequencing the most valuable type-strain genomes for metagenomic binning, comparative biology and taxonomic classification.</title>
        <authorList>
            <person name="Goeker M."/>
        </authorList>
    </citation>
    <scope>NUCLEOTIDE SEQUENCE [LARGE SCALE GENOMIC DNA]</scope>
    <source>
        <strain evidence="10 11">DSM 14823</strain>
    </source>
</reference>
<dbReference type="InterPro" id="IPR002478">
    <property type="entry name" value="PUA"/>
</dbReference>
<evidence type="ECO:0000256" key="8">
    <source>
        <dbReference type="ARBA" id="ARBA00038091"/>
    </source>
</evidence>
<evidence type="ECO:0000259" key="9">
    <source>
        <dbReference type="SMART" id="SM00359"/>
    </source>
</evidence>
<keyword evidence="3" id="KW-0698">rRNA processing</keyword>
<gene>
    <name evidence="10" type="ORF">C8D82_12661</name>
</gene>
<sequence>MENKFLKLNPGREKSLLRRHVWIFSGAVADYPGEAAPGETVEVFDAKNNFLARAAYSPDSQLIARVWTFDRDEQIDEAFFARRIKAAVEYRHFLKLDDPKGGCRLINSEADGLPGLVVDRYAGVLVIQITSAGIEFHRDTIVKLLAEITGAASIYERSDVSVRAKEGLAERSGLLYGAQPPNPVIIEENGARFAVDVRHGQKSGFYFDQRCARAVVAAYADGRTVLNAFSYTGAFAVSALLAGAEHVINIDSSAPALKQAAHNLEMNRIKPERYENRTADVFTELRRLVEEGRKFDLVILDPPKFIESQKALVRGCRAYQDIARLGYRLLNPGGLLFNFSCSGLMTPELFQKITADAALDAGVRARLVRHLEQAPDHPVSLAVPEGFYLKGLVTRIDAE</sequence>
<accession>A0A2U1APX4</accession>
<dbReference type="InterPro" id="IPR015947">
    <property type="entry name" value="PUA-like_sf"/>
</dbReference>
<dbReference type="CDD" id="cd02440">
    <property type="entry name" value="AdoMet_MTases"/>
    <property type="match status" value="1"/>
</dbReference>
<dbReference type="Gene3D" id="3.30.750.80">
    <property type="entry name" value="RNA methyltransferase domain (HRMD) like"/>
    <property type="match status" value="1"/>
</dbReference>
<evidence type="ECO:0000256" key="7">
    <source>
        <dbReference type="ARBA" id="ARBA00022884"/>
    </source>
</evidence>
<comment type="caution">
    <text evidence="10">The sequence shown here is derived from an EMBL/GenBank/DDBJ whole genome shotgun (WGS) entry which is preliminary data.</text>
</comment>
<dbReference type="Gene3D" id="3.40.50.150">
    <property type="entry name" value="Vaccinia Virus protein VP39"/>
    <property type="match status" value="1"/>
</dbReference>
<keyword evidence="7" id="KW-0694">RNA-binding</keyword>
<dbReference type="CDD" id="cd11572">
    <property type="entry name" value="RlmI_M_like"/>
    <property type="match status" value="1"/>
</dbReference>
<evidence type="ECO:0000256" key="4">
    <source>
        <dbReference type="ARBA" id="ARBA00022603"/>
    </source>
</evidence>
<name>A0A2U1APX4_9BACT</name>
<dbReference type="PANTHER" id="PTHR42873">
    <property type="entry name" value="RIBOSOMAL RNA LARGE SUBUNIT METHYLTRANSFERASE"/>
    <property type="match status" value="1"/>
</dbReference>
<dbReference type="Pfam" id="PF17785">
    <property type="entry name" value="PUA_3"/>
    <property type="match status" value="1"/>
</dbReference>
<feature type="domain" description="PUA" evidence="9">
    <location>
        <begin position="4"/>
        <end position="89"/>
    </location>
</feature>
<dbReference type="SUPFAM" id="SSF53335">
    <property type="entry name" value="S-adenosyl-L-methionine-dependent methyltransferases"/>
    <property type="match status" value="1"/>
</dbReference>
<protein>
    <submittedName>
        <fullName evidence="10">SAM-dependent methyltransferase /23S rRNA m(5)C-1962 methyltransferase</fullName>
    </submittedName>
</protein>
<dbReference type="Pfam" id="PF10672">
    <property type="entry name" value="Methyltrans_SAM"/>
    <property type="match status" value="1"/>
</dbReference>
<evidence type="ECO:0000256" key="3">
    <source>
        <dbReference type="ARBA" id="ARBA00022552"/>
    </source>
</evidence>
<dbReference type="AlphaFoldDB" id="A0A2U1APX4"/>
<dbReference type="GO" id="GO:0032259">
    <property type="term" value="P:methylation"/>
    <property type="evidence" value="ECO:0007669"/>
    <property type="project" value="UniProtKB-KW"/>
</dbReference>
<dbReference type="SUPFAM" id="SSF88697">
    <property type="entry name" value="PUA domain-like"/>
    <property type="match status" value="1"/>
</dbReference>
<comment type="subcellular location">
    <subcellularLocation>
        <location evidence="1">Cytoplasm</location>
    </subcellularLocation>
</comment>
<dbReference type="PANTHER" id="PTHR42873:SF1">
    <property type="entry name" value="S-ADENOSYLMETHIONINE-DEPENDENT METHYLTRANSFERASE DOMAIN-CONTAINING PROTEIN"/>
    <property type="match status" value="1"/>
</dbReference>
<dbReference type="RefSeq" id="WP_207776145.1">
    <property type="nucleotide sequence ID" value="NZ_QEKH01000026.1"/>
</dbReference>
<dbReference type="GeneID" id="78296373"/>
<evidence type="ECO:0000313" key="11">
    <source>
        <dbReference type="Proteomes" id="UP000245959"/>
    </source>
</evidence>
<dbReference type="InterPro" id="IPR041532">
    <property type="entry name" value="RlmI-like_PUA"/>
</dbReference>
<evidence type="ECO:0000313" key="10">
    <source>
        <dbReference type="EMBL" id="PVY38464.1"/>
    </source>
</evidence>
<evidence type="ECO:0000256" key="6">
    <source>
        <dbReference type="ARBA" id="ARBA00022691"/>
    </source>
</evidence>
<dbReference type="PROSITE" id="PS50890">
    <property type="entry name" value="PUA"/>
    <property type="match status" value="1"/>
</dbReference>
<evidence type="ECO:0000256" key="2">
    <source>
        <dbReference type="ARBA" id="ARBA00022490"/>
    </source>
</evidence>
<dbReference type="InterPro" id="IPR036974">
    <property type="entry name" value="PUA_sf"/>
</dbReference>
<keyword evidence="5 10" id="KW-0808">Transferase</keyword>
<organism evidence="10 11">
    <name type="scientific">Victivallis vadensis</name>
    <dbReference type="NCBI Taxonomy" id="172901"/>
    <lineage>
        <taxon>Bacteria</taxon>
        <taxon>Pseudomonadati</taxon>
        <taxon>Lentisphaerota</taxon>
        <taxon>Lentisphaeria</taxon>
        <taxon>Victivallales</taxon>
        <taxon>Victivallaceae</taxon>
        <taxon>Victivallis</taxon>
    </lineage>
</organism>
<dbReference type="GO" id="GO:0003723">
    <property type="term" value="F:RNA binding"/>
    <property type="evidence" value="ECO:0007669"/>
    <property type="project" value="UniProtKB-KW"/>
</dbReference>
<dbReference type="EMBL" id="QEKH01000026">
    <property type="protein sequence ID" value="PVY38464.1"/>
    <property type="molecule type" value="Genomic_DNA"/>
</dbReference>
<dbReference type="InterPro" id="IPR029063">
    <property type="entry name" value="SAM-dependent_MTases_sf"/>
</dbReference>
<comment type="similarity">
    <text evidence="8">Belongs to the methyltransferase superfamily. RlmI family.</text>
</comment>
<dbReference type="InterPro" id="IPR019614">
    <property type="entry name" value="SAM-dep_methyl-trfase"/>
</dbReference>
<evidence type="ECO:0000256" key="1">
    <source>
        <dbReference type="ARBA" id="ARBA00004496"/>
    </source>
</evidence>
<evidence type="ECO:0000256" key="5">
    <source>
        <dbReference type="ARBA" id="ARBA00022679"/>
    </source>
</evidence>
<dbReference type="SMART" id="SM00359">
    <property type="entry name" value="PUA"/>
    <property type="match status" value="1"/>
</dbReference>
<proteinExistence type="inferred from homology"/>
<dbReference type="GO" id="GO:0006364">
    <property type="term" value="P:rRNA processing"/>
    <property type="evidence" value="ECO:0007669"/>
    <property type="project" value="UniProtKB-KW"/>
</dbReference>
<dbReference type="Gene3D" id="2.30.130.10">
    <property type="entry name" value="PUA domain"/>
    <property type="match status" value="1"/>
</dbReference>